<dbReference type="Proteomes" id="UP001176940">
    <property type="component" value="Unassembled WGS sequence"/>
</dbReference>
<evidence type="ECO:0000313" key="2">
    <source>
        <dbReference type="EMBL" id="CAJ0964176.1"/>
    </source>
</evidence>
<gene>
    <name evidence="2" type="ORF">RIMI_LOCUS18959844</name>
</gene>
<keyword evidence="1" id="KW-0812">Transmembrane</keyword>
<proteinExistence type="predicted"/>
<reference evidence="2" key="1">
    <citation type="submission" date="2023-07" db="EMBL/GenBank/DDBJ databases">
        <authorList>
            <person name="Stuckert A."/>
        </authorList>
    </citation>
    <scope>NUCLEOTIDE SEQUENCE</scope>
</reference>
<name>A0ABN9MBL5_9NEOB</name>
<dbReference type="Pfam" id="PF06312">
    <property type="entry name" value="Neurexophilin"/>
    <property type="match status" value="1"/>
</dbReference>
<protein>
    <recommendedName>
        <fullName evidence="4">NXPE family member 3-like</fullName>
    </recommendedName>
</protein>
<organism evidence="2 3">
    <name type="scientific">Ranitomeya imitator</name>
    <name type="common">mimic poison frog</name>
    <dbReference type="NCBI Taxonomy" id="111125"/>
    <lineage>
        <taxon>Eukaryota</taxon>
        <taxon>Metazoa</taxon>
        <taxon>Chordata</taxon>
        <taxon>Craniata</taxon>
        <taxon>Vertebrata</taxon>
        <taxon>Euteleostomi</taxon>
        <taxon>Amphibia</taxon>
        <taxon>Batrachia</taxon>
        <taxon>Anura</taxon>
        <taxon>Neobatrachia</taxon>
        <taxon>Hyloidea</taxon>
        <taxon>Dendrobatidae</taxon>
        <taxon>Dendrobatinae</taxon>
        <taxon>Ranitomeya</taxon>
    </lineage>
</organism>
<dbReference type="InterPro" id="IPR013783">
    <property type="entry name" value="Ig-like_fold"/>
</dbReference>
<feature type="transmembrane region" description="Helical" evidence="1">
    <location>
        <begin position="59"/>
        <end position="77"/>
    </location>
</feature>
<dbReference type="PANTHER" id="PTHR16165:SF3">
    <property type="entry name" value="NXPE FAMILY MEMBER 1"/>
    <property type="match status" value="1"/>
</dbReference>
<sequence length="386" mass="43411">MNGASAPQAGGTVLIVELSPAQHTDCTRTASGSDWPTGEQEDSTAKQECLSLNTIRTKIISIFAIFFITLLSFIIYLKPKDFQNLHSQYISMWKQAQKATQTTEPKSIEVQISELMSLINRTVPNVDFRNLNATTSAKNSKATIVDEKPTYCVGDTITVRLEMYNYLGEKKNSGGDFLRAHIYSLKLEAGASGEIKDFNNGTYNVYFTLFWEGEVKISVLLMHPSEGVSALWKSRNHGYKYIKYTGKFLNKIQAVETECGFSLETKEEKCNYVDRRYGEFFYCIRPPGVACEAFIYLKSENSPYTNLTKIQKNLFTRIIFALREKILHGAPDRGRLTPLVSSASRSSHVVVSRVVISRVVVISVVVVVILGVVFRVVVFRVLNLEM</sequence>
<dbReference type="InterPro" id="IPR026845">
    <property type="entry name" value="NXPH/NXPE"/>
</dbReference>
<dbReference type="SUPFAM" id="SSF81296">
    <property type="entry name" value="E set domains"/>
    <property type="match status" value="1"/>
</dbReference>
<dbReference type="PANTHER" id="PTHR16165">
    <property type="entry name" value="NXPE FAMILY MEMBER"/>
    <property type="match status" value="1"/>
</dbReference>
<feature type="transmembrane region" description="Helical" evidence="1">
    <location>
        <begin position="355"/>
        <end position="378"/>
    </location>
</feature>
<dbReference type="EMBL" id="CAUEEQ010059260">
    <property type="protein sequence ID" value="CAJ0964176.1"/>
    <property type="molecule type" value="Genomic_DNA"/>
</dbReference>
<keyword evidence="3" id="KW-1185">Reference proteome</keyword>
<keyword evidence="1" id="KW-1133">Transmembrane helix</keyword>
<keyword evidence="1" id="KW-0472">Membrane</keyword>
<evidence type="ECO:0000256" key="1">
    <source>
        <dbReference type="SAM" id="Phobius"/>
    </source>
</evidence>
<evidence type="ECO:0008006" key="4">
    <source>
        <dbReference type="Google" id="ProtNLM"/>
    </source>
</evidence>
<dbReference type="Gene3D" id="2.60.40.10">
    <property type="entry name" value="Immunoglobulins"/>
    <property type="match status" value="1"/>
</dbReference>
<evidence type="ECO:0000313" key="3">
    <source>
        <dbReference type="Proteomes" id="UP001176940"/>
    </source>
</evidence>
<comment type="caution">
    <text evidence="2">The sequence shown here is derived from an EMBL/GenBank/DDBJ whole genome shotgun (WGS) entry which is preliminary data.</text>
</comment>
<accession>A0ABN9MBL5</accession>
<dbReference type="InterPro" id="IPR014756">
    <property type="entry name" value="Ig_E-set"/>
</dbReference>